<evidence type="ECO:0000256" key="2">
    <source>
        <dbReference type="ARBA" id="ARBA00022630"/>
    </source>
</evidence>
<reference evidence="7 8" key="1">
    <citation type="submission" date="2020-02" db="EMBL/GenBank/DDBJ databases">
        <title>Integrative conjugative elements (ICEs) and plasmids drive adaptation of Pseudomonas nitroreducens strain HBP1 to wastewater environment.</title>
        <authorList>
            <person name="Sentchilo V."/>
            <person name="Carraro N."/>
            <person name="Bertelli C."/>
            <person name="van der Meer J.R."/>
        </authorList>
    </citation>
    <scope>NUCLEOTIDE SEQUENCE [LARGE SCALE GENOMIC DNA]</scope>
    <source>
        <strain evidence="7 8">HBP1</strain>
    </source>
</reference>
<dbReference type="InterPro" id="IPR016156">
    <property type="entry name" value="FAD/NAD-linked_Rdtase_dimer_sf"/>
</dbReference>
<dbReference type="PRINTS" id="PR00411">
    <property type="entry name" value="PNDRDTASEI"/>
</dbReference>
<keyword evidence="3" id="KW-0274">FAD</keyword>
<evidence type="ECO:0000313" key="7">
    <source>
        <dbReference type="EMBL" id="QIE89835.1"/>
    </source>
</evidence>
<dbReference type="RefSeq" id="WP_024764198.1">
    <property type="nucleotide sequence ID" value="NZ_CP049140.1"/>
</dbReference>
<dbReference type="GO" id="GO:0016651">
    <property type="term" value="F:oxidoreductase activity, acting on NAD(P)H"/>
    <property type="evidence" value="ECO:0007669"/>
    <property type="project" value="TreeGrafter"/>
</dbReference>
<evidence type="ECO:0000256" key="4">
    <source>
        <dbReference type="ARBA" id="ARBA00023002"/>
    </source>
</evidence>
<dbReference type="EMBL" id="CP049140">
    <property type="protein sequence ID" value="QIE89835.1"/>
    <property type="molecule type" value="Genomic_DNA"/>
</dbReference>
<evidence type="ECO:0000259" key="6">
    <source>
        <dbReference type="Pfam" id="PF14759"/>
    </source>
</evidence>
<dbReference type="Gene3D" id="3.50.50.60">
    <property type="entry name" value="FAD/NAD(P)-binding domain"/>
    <property type="match status" value="2"/>
</dbReference>
<feature type="domain" description="FAD/NAD(P)-binding" evidence="5">
    <location>
        <begin position="6"/>
        <end position="309"/>
    </location>
</feature>
<dbReference type="InterPro" id="IPR023753">
    <property type="entry name" value="FAD/NAD-binding_dom"/>
</dbReference>
<name>A0A6G6J365_PSENT</name>
<dbReference type="Gene3D" id="3.30.390.30">
    <property type="match status" value="1"/>
</dbReference>
<dbReference type="SUPFAM" id="SSF55424">
    <property type="entry name" value="FAD/NAD-linked reductases, dimerisation (C-terminal) domain"/>
    <property type="match status" value="1"/>
</dbReference>
<evidence type="ECO:0000256" key="1">
    <source>
        <dbReference type="ARBA" id="ARBA00001974"/>
    </source>
</evidence>
<dbReference type="Pfam" id="PF14759">
    <property type="entry name" value="Reductase_C"/>
    <property type="match status" value="1"/>
</dbReference>
<dbReference type="InterPro" id="IPR036188">
    <property type="entry name" value="FAD/NAD-bd_sf"/>
</dbReference>
<protein>
    <submittedName>
        <fullName evidence="7">FAD-dependent oxidoreductase</fullName>
    </submittedName>
</protein>
<evidence type="ECO:0000259" key="5">
    <source>
        <dbReference type="Pfam" id="PF07992"/>
    </source>
</evidence>
<dbReference type="KEGG" id="pnt:G5B91_27670"/>
<sequence>MTILKQTLIIGAGHAGSEAAVSLRQGGYDGSIILIGNEAGLPYQRPPLSKAYLSGAVRIEDLPIRPAAAYEKAGIELRSETVATRIDITAKQIELGDGSRLPYSSLILATGSRARPLPLGGIGISLPQNLHYLRSRADADQLRGQMQPGRRLTIVGGGYIGLEVAAAAKHAGLTVTVLEAMPRLLARVTASEVSAFYEHEHRAAGIDLRLNGQLEHLKLDASGQRVEALVCADGNVIATDLVLVGIGAQPNTELAEQAGMAVDNGILVDEFTRTSAPDVYAVGDCSNHPSAFYSRRLRLESIPNAIEQARAAAATINGRPQAYQSVPWFWSDQYDLKLQISGLNQGFDQVVIRGNPSLRSFTAFYLSQGRLIAADCINRQQEFMAVKKLVLSGYAGAAAALADESVSLKDFAALHT</sequence>
<dbReference type="PRINTS" id="PR00368">
    <property type="entry name" value="FADPNR"/>
</dbReference>
<dbReference type="Pfam" id="PF07992">
    <property type="entry name" value="Pyr_redox_2"/>
    <property type="match status" value="1"/>
</dbReference>
<dbReference type="SUPFAM" id="SSF51905">
    <property type="entry name" value="FAD/NAD(P)-binding domain"/>
    <property type="match status" value="1"/>
</dbReference>
<organism evidence="7 8">
    <name type="scientific">Pseudomonas nitroreducens</name>
    <dbReference type="NCBI Taxonomy" id="46680"/>
    <lineage>
        <taxon>Bacteria</taxon>
        <taxon>Pseudomonadati</taxon>
        <taxon>Pseudomonadota</taxon>
        <taxon>Gammaproteobacteria</taxon>
        <taxon>Pseudomonadales</taxon>
        <taxon>Pseudomonadaceae</taxon>
        <taxon>Pseudomonas</taxon>
    </lineage>
</organism>
<evidence type="ECO:0000256" key="3">
    <source>
        <dbReference type="ARBA" id="ARBA00022827"/>
    </source>
</evidence>
<dbReference type="InterPro" id="IPR050446">
    <property type="entry name" value="FAD-oxidoreductase/Apoptosis"/>
</dbReference>
<feature type="domain" description="Reductase C-terminal" evidence="6">
    <location>
        <begin position="328"/>
        <end position="411"/>
    </location>
</feature>
<accession>A0A6G6J365</accession>
<proteinExistence type="predicted"/>
<keyword evidence="4" id="KW-0560">Oxidoreductase</keyword>
<keyword evidence="2" id="KW-0285">Flavoprotein</keyword>
<dbReference type="InterPro" id="IPR028202">
    <property type="entry name" value="Reductase_C"/>
</dbReference>
<gene>
    <name evidence="7" type="ORF">G5B91_27670</name>
</gene>
<evidence type="ECO:0000313" key="8">
    <source>
        <dbReference type="Proteomes" id="UP000501063"/>
    </source>
</evidence>
<dbReference type="PANTHER" id="PTHR43557:SF2">
    <property type="entry name" value="RIESKE DOMAIN-CONTAINING PROTEIN-RELATED"/>
    <property type="match status" value="1"/>
</dbReference>
<dbReference type="PANTHER" id="PTHR43557">
    <property type="entry name" value="APOPTOSIS-INDUCING FACTOR 1"/>
    <property type="match status" value="1"/>
</dbReference>
<dbReference type="Proteomes" id="UP000501063">
    <property type="component" value="Chromosome"/>
</dbReference>
<dbReference type="GO" id="GO:0005737">
    <property type="term" value="C:cytoplasm"/>
    <property type="evidence" value="ECO:0007669"/>
    <property type="project" value="TreeGrafter"/>
</dbReference>
<dbReference type="AlphaFoldDB" id="A0A6G6J365"/>
<comment type="cofactor">
    <cofactor evidence="1">
        <name>FAD</name>
        <dbReference type="ChEBI" id="CHEBI:57692"/>
    </cofactor>
</comment>